<dbReference type="CDD" id="cd16295">
    <property type="entry name" value="TTHA0252-CPSF-like_MBL-fold"/>
    <property type="match status" value="1"/>
</dbReference>
<dbReference type="Pfam" id="PF00753">
    <property type="entry name" value="Lactamase_B"/>
    <property type="match status" value="1"/>
</dbReference>
<sequence>MSASPFLTFLGAAGTVTGSRFAVDLGDERVMVDAGLYQGLPDFRRRNWEELPIPASSIEGLALTHAHLDHCGFLPRLVRDGFSGPIVCTRETAQLAEIVLRDSAHLQAEDAGYANRSGYSKHHPALPLYDDSDVEKTLPLFEPVEYGVPTDLARDVRGTLSPAGHILGSSTVLLEAGPSRVLFTGDLGRDRHPLLLPPAAPVPADVMVIESTYGDRRHPDPDPEHLAAAIRRTIGRGGSVLIPAFAVDRTELVLVALHRLTQEGRVPRLPVFVDSPMALATLDVYRRAVSAPSPQLRPEARVLLEALDGLDLRAVRDPEHSMRLNRPSFPCIVISASGMAAGGRVVHHLAHQLPDSRNSVVLTGYQAEGTRGRQLLDGVRQVKIHGRYVPVRAEVVQVDDFSVHADAEDMTAWLGRATEPPSTVYVVHGEPSAAEAMAQRVRDELGWCAVVPRLGERVRLD</sequence>
<keyword evidence="5" id="KW-1185">Reference proteome</keyword>
<dbReference type="InterPro" id="IPR050698">
    <property type="entry name" value="MBL"/>
</dbReference>
<evidence type="ECO:0000313" key="5">
    <source>
        <dbReference type="Proteomes" id="UP000580910"/>
    </source>
</evidence>
<dbReference type="Pfam" id="PF10996">
    <property type="entry name" value="Beta-Casp"/>
    <property type="match status" value="1"/>
</dbReference>
<dbReference type="Gene3D" id="3.40.50.10890">
    <property type="match status" value="1"/>
</dbReference>
<dbReference type="InterPro" id="IPR022712">
    <property type="entry name" value="Beta_Casp"/>
</dbReference>
<keyword evidence="1" id="KW-0378">Hydrolase</keyword>
<dbReference type="PANTHER" id="PTHR11203">
    <property type="entry name" value="CLEAVAGE AND POLYADENYLATION SPECIFICITY FACTOR FAMILY MEMBER"/>
    <property type="match status" value="1"/>
</dbReference>
<dbReference type="RefSeq" id="WP_182538440.1">
    <property type="nucleotide sequence ID" value="NZ_JACGXA010000001.1"/>
</dbReference>
<dbReference type="InterPro" id="IPR001279">
    <property type="entry name" value="Metallo-B-lactamas"/>
</dbReference>
<protein>
    <submittedName>
        <fullName evidence="4">Metallo-beta-lactamase family protein</fullName>
    </submittedName>
</protein>
<dbReference type="InterPro" id="IPR036866">
    <property type="entry name" value="RibonucZ/Hydroxyglut_hydro"/>
</dbReference>
<dbReference type="InterPro" id="IPR011108">
    <property type="entry name" value="RMMBL"/>
</dbReference>
<dbReference type="Proteomes" id="UP000580910">
    <property type="component" value="Unassembled WGS sequence"/>
</dbReference>
<comment type="caution">
    <text evidence="4">The sequence shown here is derived from an EMBL/GenBank/DDBJ whole genome shotgun (WGS) entry which is preliminary data.</text>
</comment>
<dbReference type="EMBL" id="JACGXA010000001">
    <property type="protein sequence ID" value="MBA8803451.1"/>
    <property type="molecule type" value="Genomic_DNA"/>
</dbReference>
<dbReference type="PANTHER" id="PTHR11203:SF37">
    <property type="entry name" value="INTEGRATOR COMPLEX SUBUNIT 11"/>
    <property type="match status" value="1"/>
</dbReference>
<dbReference type="SUPFAM" id="SSF56281">
    <property type="entry name" value="Metallo-hydrolase/oxidoreductase"/>
    <property type="match status" value="1"/>
</dbReference>
<organism evidence="4 5">
    <name type="scientific">Nocardioides ginsengisegetis</name>
    <dbReference type="NCBI Taxonomy" id="661491"/>
    <lineage>
        <taxon>Bacteria</taxon>
        <taxon>Bacillati</taxon>
        <taxon>Actinomycetota</taxon>
        <taxon>Actinomycetes</taxon>
        <taxon>Propionibacteriales</taxon>
        <taxon>Nocardioidaceae</taxon>
        <taxon>Nocardioides</taxon>
    </lineage>
</organism>
<dbReference type="Gene3D" id="3.60.15.10">
    <property type="entry name" value="Ribonuclease Z/Hydroxyacylglutathione hydrolase-like"/>
    <property type="match status" value="1"/>
</dbReference>
<dbReference type="AlphaFoldDB" id="A0A7W3IZC3"/>
<dbReference type="Pfam" id="PF07521">
    <property type="entry name" value="RMMBL"/>
    <property type="match status" value="1"/>
</dbReference>
<dbReference type="SMART" id="SM00849">
    <property type="entry name" value="Lactamase_B"/>
    <property type="match status" value="1"/>
</dbReference>
<dbReference type="GO" id="GO:0016787">
    <property type="term" value="F:hydrolase activity"/>
    <property type="evidence" value="ECO:0007669"/>
    <property type="project" value="UniProtKB-KW"/>
</dbReference>
<evidence type="ECO:0000313" key="4">
    <source>
        <dbReference type="EMBL" id="MBA8803451.1"/>
    </source>
</evidence>
<dbReference type="SMART" id="SM01027">
    <property type="entry name" value="Beta-Casp"/>
    <property type="match status" value="1"/>
</dbReference>
<gene>
    <name evidence="4" type="ORF">FB382_001742</name>
</gene>
<evidence type="ECO:0000259" key="3">
    <source>
        <dbReference type="SMART" id="SM01027"/>
    </source>
</evidence>
<feature type="domain" description="Metallo-beta-lactamase" evidence="2">
    <location>
        <begin position="17"/>
        <end position="230"/>
    </location>
</feature>
<evidence type="ECO:0000256" key="1">
    <source>
        <dbReference type="ARBA" id="ARBA00022801"/>
    </source>
</evidence>
<name>A0A7W3IZC3_9ACTN</name>
<feature type="domain" description="Beta-Casp" evidence="3">
    <location>
        <begin position="250"/>
        <end position="375"/>
    </location>
</feature>
<proteinExistence type="predicted"/>
<evidence type="ECO:0000259" key="2">
    <source>
        <dbReference type="SMART" id="SM00849"/>
    </source>
</evidence>
<reference evidence="4 5" key="1">
    <citation type="submission" date="2020-07" db="EMBL/GenBank/DDBJ databases">
        <title>Sequencing the genomes of 1000 actinobacteria strains.</title>
        <authorList>
            <person name="Klenk H.-P."/>
        </authorList>
    </citation>
    <scope>NUCLEOTIDE SEQUENCE [LARGE SCALE GENOMIC DNA]</scope>
    <source>
        <strain evidence="4 5">DSM 21349</strain>
    </source>
</reference>
<accession>A0A7W3IZC3</accession>
<dbReference type="GO" id="GO:0004521">
    <property type="term" value="F:RNA endonuclease activity"/>
    <property type="evidence" value="ECO:0007669"/>
    <property type="project" value="TreeGrafter"/>
</dbReference>